<name>A0A2A6B5R8_PRIPA</name>
<keyword evidence="2" id="KW-0812">Transmembrane</keyword>
<accession>A0A2A6B5R8</accession>
<reference evidence="4" key="1">
    <citation type="journal article" date="2008" name="Nat. Genet.">
        <title>The Pristionchus pacificus genome provides a unique perspective on nematode lifestyle and parasitism.</title>
        <authorList>
            <person name="Dieterich C."/>
            <person name="Clifton S.W."/>
            <person name="Schuster L.N."/>
            <person name="Chinwalla A."/>
            <person name="Delehaunty K."/>
            <person name="Dinkelacker I."/>
            <person name="Fulton L."/>
            <person name="Fulton R."/>
            <person name="Godfrey J."/>
            <person name="Minx P."/>
            <person name="Mitreva M."/>
            <person name="Roeseler W."/>
            <person name="Tian H."/>
            <person name="Witte H."/>
            <person name="Yang S.P."/>
            <person name="Wilson R.K."/>
            <person name="Sommer R.J."/>
        </authorList>
    </citation>
    <scope>NUCLEOTIDE SEQUENCE [LARGE SCALE GENOMIC DNA]</scope>
    <source>
        <strain evidence="4">PS312</strain>
    </source>
</reference>
<organism evidence="3 4">
    <name type="scientific">Pristionchus pacificus</name>
    <name type="common">Parasitic nematode worm</name>
    <dbReference type="NCBI Taxonomy" id="54126"/>
    <lineage>
        <taxon>Eukaryota</taxon>
        <taxon>Metazoa</taxon>
        <taxon>Ecdysozoa</taxon>
        <taxon>Nematoda</taxon>
        <taxon>Chromadorea</taxon>
        <taxon>Rhabditida</taxon>
        <taxon>Rhabditina</taxon>
        <taxon>Diplogasteromorpha</taxon>
        <taxon>Diplogasteroidea</taxon>
        <taxon>Neodiplogasteridae</taxon>
        <taxon>Pristionchus</taxon>
    </lineage>
</organism>
<evidence type="ECO:0000313" key="4">
    <source>
        <dbReference type="Proteomes" id="UP000005239"/>
    </source>
</evidence>
<evidence type="ECO:0000313" key="3">
    <source>
        <dbReference type="EnsemblMetazoa" id="PPA28070.1"/>
    </source>
</evidence>
<feature type="region of interest" description="Disordered" evidence="1">
    <location>
        <begin position="437"/>
        <end position="470"/>
    </location>
</feature>
<feature type="compositionally biased region" description="Low complexity" evidence="1">
    <location>
        <begin position="461"/>
        <end position="470"/>
    </location>
</feature>
<evidence type="ECO:0000256" key="1">
    <source>
        <dbReference type="SAM" id="MobiDB-lite"/>
    </source>
</evidence>
<protein>
    <submittedName>
        <fullName evidence="3">Uncharacterized protein</fullName>
    </submittedName>
</protein>
<gene>
    <name evidence="3" type="primary">WBGene00117624</name>
</gene>
<proteinExistence type="predicted"/>
<sequence>MLRNYFLQDLPFQVVVRPVQPRLDRDSYSSVQSCSSCGSSEESQSSSSSSSSSFDKKEKERGNANSFLFSDTTCEQYRITVTREHDDLLSILMESFGKCIGKMYFVDCTCPNMRKTITNFLEGDRSRKKLRTKTNRSSVFPNLHSVKCASLSIRSKRLQLPFLGKKVWLYVSCDDYPMELNYYYNDHSVTVNYDGISRMISLHHSWTLKEEEAAVVEAAVQHVEAVLEAGPLHLHPLDSVTARAAMVASVTCRMREQKETTVIFVVFIVFACSDDEEENKANGEPLINIEVEEAVVVEAVALVEVHHVVEDGEVDRPLLHRLVAVQAVVAITTTEVPMEDLHPHTHLLPVVECGMDSKLCDIFFGVLIALIIIICIIVGCLGDEGDEKKKKERIGRMIAHRALATEVVVRPVQSPRNNVYFIFSVLIENWLAEAKGGRVGGGRGSSSSRSSSRGSGGWFGGSSSSSSSGSWFGRSSSNSHHYYGSSSSSSSWGSGRPWTDIEWIIFSLVLFSLVFGSCCLVACRSAADEEEKRRIRQRQQLITPEDEPTRVLVHPSPLKETTF</sequence>
<feature type="compositionally biased region" description="Low complexity" evidence="1">
    <location>
        <begin position="32"/>
        <end position="53"/>
    </location>
</feature>
<keyword evidence="2" id="KW-1133">Transmembrane helix</keyword>
<accession>A0A8R1UIQ8</accession>
<keyword evidence="4" id="KW-1185">Reference proteome</keyword>
<evidence type="ECO:0000256" key="2">
    <source>
        <dbReference type="SAM" id="Phobius"/>
    </source>
</evidence>
<dbReference type="EnsemblMetazoa" id="PPA28070.1">
    <property type="protein sequence ID" value="PPA28070.1"/>
    <property type="gene ID" value="WBGene00117624"/>
</dbReference>
<dbReference type="AlphaFoldDB" id="A0A2A6B5R8"/>
<reference evidence="3" key="2">
    <citation type="submission" date="2022-06" db="UniProtKB">
        <authorList>
            <consortium name="EnsemblMetazoa"/>
        </authorList>
    </citation>
    <scope>IDENTIFICATION</scope>
    <source>
        <strain evidence="3">PS312</strain>
    </source>
</reference>
<feature type="transmembrane region" description="Helical" evidence="2">
    <location>
        <begin position="362"/>
        <end position="381"/>
    </location>
</feature>
<keyword evidence="2" id="KW-0472">Membrane</keyword>
<dbReference type="Proteomes" id="UP000005239">
    <property type="component" value="Unassembled WGS sequence"/>
</dbReference>
<feature type="region of interest" description="Disordered" evidence="1">
    <location>
        <begin position="32"/>
        <end position="58"/>
    </location>
</feature>